<dbReference type="GO" id="GO:0043130">
    <property type="term" value="F:ubiquitin binding"/>
    <property type="evidence" value="ECO:0007669"/>
    <property type="project" value="InterPro"/>
</dbReference>
<dbReference type="AlphaFoldDB" id="A0A4P9VYK6"/>
<keyword evidence="3" id="KW-1185">Reference proteome</keyword>
<dbReference type="GO" id="GO:0043328">
    <property type="term" value="P:protein transport to vacuole involved in ubiquitin-dependent protein catabolic process via the multivesicular body sorting pathway"/>
    <property type="evidence" value="ECO:0007669"/>
    <property type="project" value="TreeGrafter"/>
</dbReference>
<dbReference type="GO" id="GO:0032266">
    <property type="term" value="F:phosphatidylinositol-3-phosphate binding"/>
    <property type="evidence" value="ECO:0007669"/>
    <property type="project" value="TreeGrafter"/>
</dbReference>
<proteinExistence type="predicted"/>
<dbReference type="OrthoDB" id="957735at2759"/>
<accession>A0A4P9VYK6</accession>
<gene>
    <name evidence="2" type="ORF">BDK51DRAFT_23801</name>
</gene>
<dbReference type="Pfam" id="PF00790">
    <property type="entry name" value="VHS"/>
    <property type="match status" value="1"/>
</dbReference>
<dbReference type="SMART" id="SM00288">
    <property type="entry name" value="VHS"/>
    <property type="match status" value="1"/>
</dbReference>
<reference evidence="3" key="1">
    <citation type="journal article" date="2018" name="Nat. Microbiol.">
        <title>Leveraging single-cell genomics to expand the fungal tree of life.</title>
        <authorList>
            <person name="Ahrendt S.R."/>
            <person name="Quandt C.A."/>
            <person name="Ciobanu D."/>
            <person name="Clum A."/>
            <person name="Salamov A."/>
            <person name="Andreopoulos B."/>
            <person name="Cheng J.F."/>
            <person name="Woyke T."/>
            <person name="Pelin A."/>
            <person name="Henrissat B."/>
            <person name="Reynolds N.K."/>
            <person name="Benny G.L."/>
            <person name="Smith M.E."/>
            <person name="James T.Y."/>
            <person name="Grigoriev I.V."/>
        </authorList>
    </citation>
    <scope>NUCLEOTIDE SEQUENCE [LARGE SCALE GENOMIC DNA]</scope>
</reference>
<evidence type="ECO:0000259" key="1">
    <source>
        <dbReference type="PROSITE" id="PS50179"/>
    </source>
</evidence>
<sequence length="151" mass="16958">PHPSHLDKATSENFPVGTEDISLNLEIADKVKAKEVQPKVAIASFKRRLNHKNPNLTDACVKNSGHHFLQEVASREFIENLVSIAKAPIGTNPDVRQKILSLIQSWALAFKSKSDLTYVYDVYQGLKSEGRDWEARCADVENGDWTEREQG</sequence>
<dbReference type="Gene3D" id="1.25.40.90">
    <property type="match status" value="1"/>
</dbReference>
<dbReference type="PANTHER" id="PTHR47794">
    <property type="entry name" value="VACUOLAR PROTEIN SORTING-ASSOCIATED PROTEIN 27"/>
    <property type="match status" value="1"/>
</dbReference>
<protein>
    <recommendedName>
        <fullName evidence="1">VHS domain-containing protein</fullName>
    </recommendedName>
</protein>
<organism evidence="2 3">
    <name type="scientific">Blyttiomyces helicus</name>
    <dbReference type="NCBI Taxonomy" id="388810"/>
    <lineage>
        <taxon>Eukaryota</taxon>
        <taxon>Fungi</taxon>
        <taxon>Fungi incertae sedis</taxon>
        <taxon>Chytridiomycota</taxon>
        <taxon>Chytridiomycota incertae sedis</taxon>
        <taxon>Chytridiomycetes</taxon>
        <taxon>Chytridiomycetes incertae sedis</taxon>
        <taxon>Blyttiomyces</taxon>
    </lineage>
</organism>
<dbReference type="EMBL" id="ML001967">
    <property type="protein sequence ID" value="RKO82876.1"/>
    <property type="molecule type" value="Genomic_DNA"/>
</dbReference>
<dbReference type="CDD" id="cd16979">
    <property type="entry name" value="VHS_Vps27"/>
    <property type="match status" value="1"/>
</dbReference>
<dbReference type="InterPro" id="IPR002014">
    <property type="entry name" value="VHS_dom"/>
</dbReference>
<dbReference type="PANTHER" id="PTHR47794:SF1">
    <property type="entry name" value="VACUOLAR PROTEIN SORTING-ASSOCIATED PROTEIN 27"/>
    <property type="match status" value="1"/>
</dbReference>
<name>A0A4P9VYK6_9FUNG</name>
<dbReference type="PROSITE" id="PS50179">
    <property type="entry name" value="VHS"/>
    <property type="match status" value="1"/>
</dbReference>
<evidence type="ECO:0000313" key="2">
    <source>
        <dbReference type="EMBL" id="RKO82876.1"/>
    </source>
</evidence>
<dbReference type="InterPro" id="IPR008942">
    <property type="entry name" value="ENTH_VHS"/>
</dbReference>
<evidence type="ECO:0000313" key="3">
    <source>
        <dbReference type="Proteomes" id="UP000269721"/>
    </source>
</evidence>
<dbReference type="GO" id="GO:0033565">
    <property type="term" value="C:ESCRT-0 complex"/>
    <property type="evidence" value="ECO:0007669"/>
    <property type="project" value="TreeGrafter"/>
</dbReference>
<feature type="domain" description="VHS" evidence="1">
    <location>
        <begin position="11"/>
        <end position="134"/>
    </location>
</feature>
<dbReference type="Proteomes" id="UP000269721">
    <property type="component" value="Unassembled WGS sequence"/>
</dbReference>
<feature type="non-terminal residue" evidence="2">
    <location>
        <position position="1"/>
    </location>
</feature>
<dbReference type="SUPFAM" id="SSF48464">
    <property type="entry name" value="ENTH/VHS domain"/>
    <property type="match status" value="1"/>
</dbReference>
<dbReference type="GO" id="GO:0006623">
    <property type="term" value="P:protein targeting to vacuole"/>
    <property type="evidence" value="ECO:0007669"/>
    <property type="project" value="TreeGrafter"/>
</dbReference>